<protein>
    <submittedName>
        <fullName evidence="1">Cholesterol esterase</fullName>
    </submittedName>
</protein>
<dbReference type="Pfam" id="PF19741">
    <property type="entry name" value="DUF6230"/>
    <property type="match status" value="1"/>
</dbReference>
<dbReference type="EMBL" id="BONE01000042">
    <property type="protein sequence ID" value="GIF75342.1"/>
    <property type="molecule type" value="Genomic_DNA"/>
</dbReference>
<sequence length="207" mass="21552">MSEPLETPRGRTRWRRFAALILPAVAAAGFIVFGMANGAIAASFAVSGQTFKVSADKLVGNGFVQYGSMVEDAKGGQHPVAVSGINHATLANLCQSVRVPGMPIVLTINAGGGDKPASADNLLIDMTELRGDATFTNIEIGRDAGTLNKANTKGTSGAFGQQADKVVINDLKQVAWSTSAGTFKLTGLKLKVNVGADAKECFEDESH</sequence>
<comment type="caution">
    <text evidence="1">The sequence shown here is derived from an EMBL/GenBank/DDBJ whole genome shotgun (WGS) entry which is preliminary data.</text>
</comment>
<organism evidence="1 2">
    <name type="scientific">Asanoa siamensis</name>
    <dbReference type="NCBI Taxonomy" id="926357"/>
    <lineage>
        <taxon>Bacteria</taxon>
        <taxon>Bacillati</taxon>
        <taxon>Actinomycetota</taxon>
        <taxon>Actinomycetes</taxon>
        <taxon>Micromonosporales</taxon>
        <taxon>Micromonosporaceae</taxon>
        <taxon>Asanoa</taxon>
    </lineage>
</organism>
<dbReference type="Proteomes" id="UP000604117">
    <property type="component" value="Unassembled WGS sequence"/>
</dbReference>
<name>A0ABQ4CVN5_9ACTN</name>
<keyword evidence="2" id="KW-1185">Reference proteome</keyword>
<dbReference type="RefSeq" id="WP_203716213.1">
    <property type="nucleotide sequence ID" value="NZ_BONE01000042.1"/>
</dbReference>
<gene>
    <name evidence="1" type="ORF">Asi02nite_48600</name>
</gene>
<accession>A0ABQ4CVN5</accession>
<evidence type="ECO:0000313" key="1">
    <source>
        <dbReference type="EMBL" id="GIF75342.1"/>
    </source>
</evidence>
<evidence type="ECO:0000313" key="2">
    <source>
        <dbReference type="Proteomes" id="UP000604117"/>
    </source>
</evidence>
<dbReference type="InterPro" id="IPR046198">
    <property type="entry name" value="DUF6230"/>
</dbReference>
<proteinExistence type="predicted"/>
<reference evidence="1 2" key="1">
    <citation type="submission" date="2021-01" db="EMBL/GenBank/DDBJ databases">
        <title>Whole genome shotgun sequence of Asanoa siamensis NBRC 107932.</title>
        <authorList>
            <person name="Komaki H."/>
            <person name="Tamura T."/>
        </authorList>
    </citation>
    <scope>NUCLEOTIDE SEQUENCE [LARGE SCALE GENOMIC DNA]</scope>
    <source>
        <strain evidence="1 2">NBRC 107932</strain>
    </source>
</reference>